<dbReference type="GO" id="GO:0005886">
    <property type="term" value="C:plasma membrane"/>
    <property type="evidence" value="ECO:0007669"/>
    <property type="project" value="UniProtKB-ARBA"/>
</dbReference>
<name>A0A812DYM4_ACAPH</name>
<dbReference type="PROSITE" id="PS01116">
    <property type="entry name" value="XANTH_URACIL_PERMASE"/>
    <property type="match status" value="1"/>
</dbReference>
<evidence type="ECO:0000313" key="8">
    <source>
        <dbReference type="EMBL" id="CAE1313511.1"/>
    </source>
</evidence>
<keyword evidence="4 7" id="KW-0812">Transmembrane</keyword>
<gene>
    <name evidence="8" type="ORF">SPHA_64627</name>
</gene>
<dbReference type="GO" id="GO:0022857">
    <property type="term" value="F:transmembrane transporter activity"/>
    <property type="evidence" value="ECO:0007669"/>
    <property type="project" value="InterPro"/>
</dbReference>
<dbReference type="Proteomes" id="UP000597762">
    <property type="component" value="Unassembled WGS sequence"/>
</dbReference>
<dbReference type="EMBL" id="CAHIKZ030004648">
    <property type="protein sequence ID" value="CAE1313511.1"/>
    <property type="molecule type" value="Genomic_DNA"/>
</dbReference>
<evidence type="ECO:0000256" key="5">
    <source>
        <dbReference type="ARBA" id="ARBA00022989"/>
    </source>
</evidence>
<feature type="transmembrane region" description="Helical" evidence="7">
    <location>
        <begin position="193"/>
        <end position="215"/>
    </location>
</feature>
<dbReference type="PANTHER" id="PTHR11119">
    <property type="entry name" value="XANTHINE-URACIL / VITAMIN C PERMEASE FAMILY MEMBER"/>
    <property type="match status" value="1"/>
</dbReference>
<dbReference type="Pfam" id="PF00860">
    <property type="entry name" value="Xan_ur_permease"/>
    <property type="match status" value="1"/>
</dbReference>
<evidence type="ECO:0000313" key="9">
    <source>
        <dbReference type="Proteomes" id="UP000597762"/>
    </source>
</evidence>
<evidence type="ECO:0000256" key="7">
    <source>
        <dbReference type="SAM" id="Phobius"/>
    </source>
</evidence>
<dbReference type="InterPro" id="IPR006042">
    <property type="entry name" value="Xan_ur_permease"/>
</dbReference>
<sequence>MIQDTEAVLAEPEKQNVESASSLVKPETNVAESKLELIYKINDAPSWYMCILLGFQHYLTAFGSNLIVPIVAANSAFCMNGDSVGISELISTSFFVSGLSTLLQTTFGCRLPIMQGASFSFLAPAITLFSLKKWQCPYTGDLSVNNTLPDVGSDGHREIWQLRLREFQGCLMVGSLIQIFIGFSGLMEVFLSFVGPLTIMPTITLIGLALFEVATNYSAGQWYIALLTMALICIFSQYMKNIDIPCFIYKKDSGCTKTSLSLFKMFPVLFAIFISWILCYILTITDVFPKEKGKWGHAARTDLYTDVLYKSAWFRFPYPGQWGVPNVSTAGVLGIFAGVFASIIESVGDYYACARMADAPPPPVPAINRGIGMEGITCFLAGAWGASSGNTSYSENIGAIGITKIASRRVIQVGAFVMILLGCLGKFGSLFVTIPQPVVGGMFFVMFGMVSSIGISNLRDVSLDSSRNLFIIGTSLLLGLALPMWIQKNPGMINTGSSEFDQILGVLVGTNMLVGGCLGLFLDNTLPGTDEERGMLYWKRMREQTSSVESQELKIYNLPACFQRQIDKVHCFAFLPFCPGYNSYFSRAIKRICKCCKTNKDAKFTVNQNKGNKDLEGNVENVQLKEIISK</sequence>
<reference evidence="8" key="1">
    <citation type="submission" date="2021-01" db="EMBL/GenBank/DDBJ databases">
        <authorList>
            <person name="Li R."/>
            <person name="Bekaert M."/>
        </authorList>
    </citation>
    <scope>NUCLEOTIDE SEQUENCE</scope>
    <source>
        <strain evidence="8">Farmed</strain>
    </source>
</reference>
<evidence type="ECO:0000256" key="3">
    <source>
        <dbReference type="ARBA" id="ARBA00022448"/>
    </source>
</evidence>
<evidence type="ECO:0000256" key="2">
    <source>
        <dbReference type="ARBA" id="ARBA00008821"/>
    </source>
</evidence>
<proteinExistence type="inferred from homology"/>
<comment type="subcellular location">
    <subcellularLocation>
        <location evidence="1">Membrane</location>
        <topology evidence="1">Multi-pass membrane protein</topology>
    </subcellularLocation>
</comment>
<feature type="transmembrane region" description="Helical" evidence="7">
    <location>
        <begin position="410"/>
        <end position="432"/>
    </location>
</feature>
<feature type="transmembrane region" description="Helical" evidence="7">
    <location>
        <begin position="468"/>
        <end position="486"/>
    </location>
</feature>
<evidence type="ECO:0000256" key="1">
    <source>
        <dbReference type="ARBA" id="ARBA00004141"/>
    </source>
</evidence>
<dbReference type="AlphaFoldDB" id="A0A812DYM4"/>
<keyword evidence="6 7" id="KW-0472">Membrane</keyword>
<comment type="caution">
    <text evidence="8">The sequence shown here is derived from an EMBL/GenBank/DDBJ whole genome shotgun (WGS) entry which is preliminary data.</text>
</comment>
<comment type="similarity">
    <text evidence="2">Belongs to the nucleobase:cation symporter-2 (NCS2) (TC 2.A.40) family.</text>
</comment>
<keyword evidence="5 7" id="KW-1133">Transmembrane helix</keyword>
<keyword evidence="9" id="KW-1185">Reference proteome</keyword>
<evidence type="ECO:0000256" key="4">
    <source>
        <dbReference type="ARBA" id="ARBA00022692"/>
    </source>
</evidence>
<dbReference type="InterPro" id="IPR006043">
    <property type="entry name" value="NCS2"/>
</dbReference>
<accession>A0A812DYM4</accession>
<evidence type="ECO:0000256" key="6">
    <source>
        <dbReference type="ARBA" id="ARBA00023136"/>
    </source>
</evidence>
<feature type="transmembrane region" description="Helical" evidence="7">
    <location>
        <begin position="259"/>
        <end position="282"/>
    </location>
</feature>
<feature type="transmembrane region" description="Helical" evidence="7">
    <location>
        <begin position="438"/>
        <end position="456"/>
    </location>
</feature>
<keyword evidence="3" id="KW-0813">Transport</keyword>
<dbReference type="OrthoDB" id="1641903at2759"/>
<organism evidence="8 9">
    <name type="scientific">Acanthosepion pharaonis</name>
    <name type="common">Pharaoh cuttlefish</name>
    <name type="synonym">Sepia pharaonis</name>
    <dbReference type="NCBI Taxonomy" id="158019"/>
    <lineage>
        <taxon>Eukaryota</taxon>
        <taxon>Metazoa</taxon>
        <taxon>Spiralia</taxon>
        <taxon>Lophotrochozoa</taxon>
        <taxon>Mollusca</taxon>
        <taxon>Cephalopoda</taxon>
        <taxon>Coleoidea</taxon>
        <taxon>Decapodiformes</taxon>
        <taxon>Sepiida</taxon>
        <taxon>Sepiina</taxon>
        <taxon>Sepiidae</taxon>
        <taxon>Acanthosepion</taxon>
    </lineage>
</organism>
<feature type="transmembrane region" description="Helical" evidence="7">
    <location>
        <begin position="222"/>
        <end position="239"/>
    </location>
</feature>
<protein>
    <submittedName>
        <fullName evidence="8">SLC23A1</fullName>
    </submittedName>
</protein>
<feature type="transmembrane region" description="Helical" evidence="7">
    <location>
        <begin position="506"/>
        <end position="526"/>
    </location>
</feature>